<evidence type="ECO:0000256" key="5">
    <source>
        <dbReference type="ARBA" id="ARBA00022801"/>
    </source>
</evidence>
<dbReference type="Gene3D" id="2.60.40.1180">
    <property type="entry name" value="Golgi alpha-mannosidase II"/>
    <property type="match status" value="1"/>
</dbReference>
<evidence type="ECO:0000256" key="7">
    <source>
        <dbReference type="ARBA" id="ARBA00023295"/>
    </source>
</evidence>
<dbReference type="InterPro" id="IPR013780">
    <property type="entry name" value="Glyco_hydro_b"/>
</dbReference>
<dbReference type="OrthoDB" id="3032304at2759"/>
<dbReference type="InterPro" id="IPR010720">
    <property type="entry name" value="Alpha-L-AF_C"/>
</dbReference>
<evidence type="ECO:0000256" key="1">
    <source>
        <dbReference type="ARBA" id="ARBA00001462"/>
    </source>
</evidence>
<evidence type="ECO:0000256" key="4">
    <source>
        <dbReference type="ARBA" id="ARBA00012670"/>
    </source>
</evidence>
<comment type="pathway">
    <text evidence="2">Glycan metabolism; L-arabinan degradation.</text>
</comment>
<dbReference type="SMART" id="SM00813">
    <property type="entry name" value="Alpha-L-AF_C"/>
    <property type="match status" value="1"/>
</dbReference>
<dbReference type="Proteomes" id="UP000245946">
    <property type="component" value="Unassembled WGS sequence"/>
</dbReference>
<keyword evidence="6" id="KW-0119">Carbohydrate metabolism</keyword>
<dbReference type="EMBL" id="KZ819307">
    <property type="protein sequence ID" value="PWN94989.1"/>
    <property type="molecule type" value="Genomic_DNA"/>
</dbReference>
<dbReference type="GO" id="GO:0046373">
    <property type="term" value="P:L-arabinose metabolic process"/>
    <property type="evidence" value="ECO:0007669"/>
    <property type="project" value="InterPro"/>
</dbReference>
<comment type="similarity">
    <text evidence="3">Belongs to the glycosyl hydrolase 51 family.</text>
</comment>
<feature type="domain" description="Alpha-L-arabinofuranosidase C-terminal" evidence="9">
    <location>
        <begin position="384"/>
        <end position="584"/>
    </location>
</feature>
<evidence type="ECO:0000256" key="3">
    <source>
        <dbReference type="ARBA" id="ARBA00007186"/>
    </source>
</evidence>
<comment type="catalytic activity">
    <reaction evidence="1">
        <text>Hydrolysis of terminal non-reducing alpha-L-arabinofuranoside residues in alpha-L-arabinosides.</text>
        <dbReference type="EC" id="3.2.1.55"/>
    </reaction>
</comment>
<evidence type="ECO:0000256" key="6">
    <source>
        <dbReference type="ARBA" id="ARBA00023277"/>
    </source>
</evidence>
<protein>
    <recommendedName>
        <fullName evidence="4">non-reducing end alpha-L-arabinofuranosidase</fullName>
        <ecNumber evidence="4">3.2.1.55</ecNumber>
    </recommendedName>
</protein>
<dbReference type="SUPFAM" id="SSF51011">
    <property type="entry name" value="Glycosyl hydrolase domain"/>
    <property type="match status" value="1"/>
</dbReference>
<evidence type="ECO:0000313" key="11">
    <source>
        <dbReference type="Proteomes" id="UP000245946"/>
    </source>
</evidence>
<dbReference type="STRING" id="58919.A0A316Z0E6"/>
<dbReference type="GO" id="GO:0046556">
    <property type="term" value="F:alpha-L-arabinofuranosidase activity"/>
    <property type="evidence" value="ECO:0007669"/>
    <property type="project" value="UniProtKB-EC"/>
</dbReference>
<dbReference type="AlphaFoldDB" id="A0A316Z0E6"/>
<dbReference type="Pfam" id="PF22848">
    <property type="entry name" value="ASD1_dom"/>
    <property type="match status" value="1"/>
</dbReference>
<evidence type="ECO:0000313" key="10">
    <source>
        <dbReference type="EMBL" id="PWN94989.1"/>
    </source>
</evidence>
<evidence type="ECO:0000256" key="2">
    <source>
        <dbReference type="ARBA" id="ARBA00004834"/>
    </source>
</evidence>
<keyword evidence="5 10" id="KW-0378">Hydrolase</keyword>
<dbReference type="PANTHER" id="PTHR43576:SF3">
    <property type="entry name" value="ALPHA-L-ARABINOFURANOSIDASE C"/>
    <property type="match status" value="1"/>
</dbReference>
<dbReference type="Gene3D" id="3.20.20.80">
    <property type="entry name" value="Glycosidases"/>
    <property type="match status" value="1"/>
</dbReference>
<reference evidence="10 11" key="1">
    <citation type="journal article" date="2018" name="Mol. Biol. Evol.">
        <title>Broad Genomic Sampling Reveals a Smut Pathogenic Ancestry of the Fungal Clade Ustilaginomycotina.</title>
        <authorList>
            <person name="Kijpornyongpan T."/>
            <person name="Mondo S.J."/>
            <person name="Barry K."/>
            <person name="Sandor L."/>
            <person name="Lee J."/>
            <person name="Lipzen A."/>
            <person name="Pangilinan J."/>
            <person name="LaButti K."/>
            <person name="Hainaut M."/>
            <person name="Henrissat B."/>
            <person name="Grigoriev I.V."/>
            <person name="Spatafora J.W."/>
            <person name="Aime M.C."/>
        </authorList>
    </citation>
    <scope>NUCLEOTIDE SEQUENCE [LARGE SCALE GENOMIC DNA]</scope>
    <source>
        <strain evidence="10 11">MCA 4186</strain>
    </source>
</reference>
<dbReference type="InterPro" id="IPR055235">
    <property type="entry name" value="ASD1_cat"/>
</dbReference>
<dbReference type="InterPro" id="IPR017853">
    <property type="entry name" value="GH"/>
</dbReference>
<evidence type="ECO:0000259" key="9">
    <source>
        <dbReference type="SMART" id="SM00813"/>
    </source>
</evidence>
<evidence type="ECO:0000256" key="8">
    <source>
        <dbReference type="ARBA" id="ARBA00037415"/>
    </source>
</evidence>
<accession>A0A316Z0E6</accession>
<dbReference type="Pfam" id="PF06964">
    <property type="entry name" value="Alpha-L-AF_C"/>
    <property type="match status" value="1"/>
</dbReference>
<gene>
    <name evidence="10" type="ORF">FA09DRAFT_323087</name>
</gene>
<sequence>MVSAQHSTSLSKAPLRIAVGAPAVSAARPCLGSLQDDEAAASDKVALPSGAVYVPKRLYSGFLEHLGRCIYGGIVNDPAEPSPQELLAPLEWKADPAADSALTLPGRLPLRIDVLHELAREMGVKRPLLRWPGGNYVSNYHWQDGIGPLSERPTRIELAWHSTETNLFGTDEFIEYCRLLGVEPYLCLNMGTGTLDEALAWLEYCNGTGNTHWANLRRKHTGRDAPHAIRFWGLGNEMWGEWQVGRMNADEYTRTAQRWAHALKLVDPSIVLVSCGKEGATEWDWTVLKGLTGAVDMHSIHYYSMLTHQKHVRSDEAANEPLGGGAFGAYEKNVFGAATAEAFIRTCARLIDLARIEHYFDRPLEGLREAVGGTGKAPIGICFDEWNVWDDHKATPQRGLEQRYDYTDMLGTIAWLHVLVRNADRVPIACLAQSVNVLSPLLTSGTTTLRQATYYPVSLFAEHMSHALLLQHTLALDVYEGPTFPAWVRDVSRPAYVDVVAVRSLATGAVHVSVLNRHPTAAWEAPLLLDDHTFASVEVHSMQSDDLAAVNTFEAPDVLTPHVATLSAAEWQQAQGVHAVPAHSWALFLFR</sequence>
<organism evidence="10 11">
    <name type="scientific">Tilletiopsis washingtonensis</name>
    <dbReference type="NCBI Taxonomy" id="58919"/>
    <lineage>
        <taxon>Eukaryota</taxon>
        <taxon>Fungi</taxon>
        <taxon>Dikarya</taxon>
        <taxon>Basidiomycota</taxon>
        <taxon>Ustilaginomycotina</taxon>
        <taxon>Exobasidiomycetes</taxon>
        <taxon>Entylomatales</taxon>
        <taxon>Entylomatales incertae sedis</taxon>
        <taxon>Tilletiopsis</taxon>
    </lineage>
</organism>
<comment type="function">
    <text evidence="8">Alpha-L-arabinofuranosidase involved in the degradation of arabinoxylan, a major component of plant hemicellulose. Acts only on small linear 1,5-alpha-linked L-arabinofuranosyl oligosaccharides.</text>
</comment>
<dbReference type="PANTHER" id="PTHR43576">
    <property type="entry name" value="ALPHA-L-ARABINOFURANOSIDASE C-RELATED"/>
    <property type="match status" value="1"/>
</dbReference>
<keyword evidence="11" id="KW-1185">Reference proteome</keyword>
<dbReference type="RefSeq" id="XP_025595268.1">
    <property type="nucleotide sequence ID" value="XM_025741074.1"/>
</dbReference>
<dbReference type="GO" id="GO:0031222">
    <property type="term" value="P:arabinan catabolic process"/>
    <property type="evidence" value="ECO:0007669"/>
    <property type="project" value="UniProtKB-UniPathway"/>
</dbReference>
<dbReference type="SUPFAM" id="SSF51445">
    <property type="entry name" value="(Trans)glycosidases"/>
    <property type="match status" value="1"/>
</dbReference>
<dbReference type="EC" id="3.2.1.55" evidence="4"/>
<proteinExistence type="inferred from homology"/>
<dbReference type="GeneID" id="37268618"/>
<dbReference type="UniPathway" id="UPA00667"/>
<name>A0A316Z0E6_9BASI</name>
<keyword evidence="7" id="KW-0326">Glycosidase</keyword>